<feature type="transmembrane region" description="Helical" evidence="1">
    <location>
        <begin position="245"/>
        <end position="263"/>
    </location>
</feature>
<feature type="transmembrane region" description="Helical" evidence="1">
    <location>
        <begin position="214"/>
        <end position="233"/>
    </location>
</feature>
<feature type="transmembrane region" description="Helical" evidence="1">
    <location>
        <begin position="165"/>
        <end position="186"/>
    </location>
</feature>
<feature type="transmembrane region" description="Helical" evidence="1">
    <location>
        <begin position="98"/>
        <end position="115"/>
    </location>
</feature>
<dbReference type="EMBL" id="PGTB01000004">
    <property type="protein sequence ID" value="PJE38201.1"/>
    <property type="molecule type" value="Genomic_DNA"/>
</dbReference>
<keyword evidence="3" id="KW-1185">Reference proteome</keyword>
<dbReference type="OrthoDB" id="9803163at2"/>
<keyword evidence="1" id="KW-0472">Membrane</keyword>
<evidence type="ECO:0000313" key="2">
    <source>
        <dbReference type="EMBL" id="PJE38201.1"/>
    </source>
</evidence>
<protein>
    <submittedName>
        <fullName evidence="2">Uncharacterized protein</fullName>
    </submittedName>
</protein>
<sequence length="298" mass="32646">MQSPIDSLLKGQLDSRTFRQPDPIPLRQKQLAVYVGLVAFCLPVVLYIGTGIAPFCRPSSISHSYYVPFFGPLFIAAMGFIAVFLFCFPGHSKADGRLATLAGAAALGVALFPTARDGCALRHYTGQIFVTYREGPEGSTVPELFYDYLLFPNVTLLGQPIGTQVIHFLCAGILFAILGFFSLWSFRRNNGEGVIAHPDGSYAMSVAKRRRNRIYTICGLVIFACMALLPLFGQTGDGVDTALPPVFVIESVALFAFGLSWVVKGRLLPLLREPEDRALARPVRTGWRKATPPPRSTR</sequence>
<feature type="transmembrane region" description="Helical" evidence="1">
    <location>
        <begin position="65"/>
        <end position="86"/>
    </location>
</feature>
<comment type="caution">
    <text evidence="2">The sequence shown here is derived from an EMBL/GenBank/DDBJ whole genome shotgun (WGS) entry which is preliminary data.</text>
</comment>
<accession>A0A2M8J5Y7</accession>
<feature type="transmembrane region" description="Helical" evidence="1">
    <location>
        <begin position="31"/>
        <end position="53"/>
    </location>
</feature>
<proteinExistence type="predicted"/>
<name>A0A2M8J5Y7_9RHOB</name>
<dbReference type="RefSeq" id="WP_100161195.1">
    <property type="nucleotide sequence ID" value="NZ_PGTB01000004.1"/>
</dbReference>
<evidence type="ECO:0000256" key="1">
    <source>
        <dbReference type="SAM" id="Phobius"/>
    </source>
</evidence>
<keyword evidence="1" id="KW-0812">Transmembrane</keyword>
<dbReference type="AlphaFoldDB" id="A0A2M8J5Y7"/>
<reference evidence="2 3" key="1">
    <citation type="journal article" date="2018" name="Int. J. Syst. Evol. Microbiol.">
        <title>Pseudooceanicola lipolyticus sp. nov., a marine alphaproteobacterium, reclassification of Oceanicola flagellatus as Pseudooceanicola flagellatus comb. nov. and emended description of the genus Pseudooceanicola.</title>
        <authorList>
            <person name="Huang M.-M."/>
            <person name="Guo L.-L."/>
            <person name="Wu Y.-H."/>
            <person name="Lai Q.-L."/>
            <person name="Shao Z.-Z."/>
            <person name="Wang C.-S."/>
            <person name="Wu M."/>
            <person name="Xu X.-W."/>
        </authorList>
    </citation>
    <scope>NUCLEOTIDE SEQUENCE [LARGE SCALE GENOMIC DNA]</scope>
    <source>
        <strain evidence="2 3">157</strain>
    </source>
</reference>
<evidence type="ECO:0000313" key="3">
    <source>
        <dbReference type="Proteomes" id="UP000231553"/>
    </source>
</evidence>
<dbReference type="Proteomes" id="UP000231553">
    <property type="component" value="Unassembled WGS sequence"/>
</dbReference>
<organism evidence="2 3">
    <name type="scientific">Pseudooceanicola lipolyticus</name>
    <dbReference type="NCBI Taxonomy" id="2029104"/>
    <lineage>
        <taxon>Bacteria</taxon>
        <taxon>Pseudomonadati</taxon>
        <taxon>Pseudomonadota</taxon>
        <taxon>Alphaproteobacteria</taxon>
        <taxon>Rhodobacterales</taxon>
        <taxon>Paracoccaceae</taxon>
        <taxon>Pseudooceanicola</taxon>
    </lineage>
</organism>
<gene>
    <name evidence="2" type="ORF">CVM52_03410</name>
</gene>
<keyword evidence="1" id="KW-1133">Transmembrane helix</keyword>